<evidence type="ECO:0000313" key="2">
    <source>
        <dbReference type="EMBL" id="APV43872.1"/>
    </source>
</evidence>
<evidence type="ECO:0000259" key="1">
    <source>
        <dbReference type="Pfam" id="PF06114"/>
    </source>
</evidence>
<dbReference type="PANTHER" id="PTHR43236:SF1">
    <property type="entry name" value="BLL7220 PROTEIN"/>
    <property type="match status" value="1"/>
</dbReference>
<dbReference type="STRING" id="1839801.Dform_00517"/>
<gene>
    <name evidence="2" type="ORF">Dform_00517</name>
</gene>
<accession>A0A1P8F6A3</accession>
<dbReference type="KEGG" id="dfo:Dform_00517"/>
<dbReference type="Gene3D" id="1.10.10.2910">
    <property type="match status" value="1"/>
</dbReference>
<dbReference type="RefSeq" id="WP_076003624.1">
    <property type="nucleotide sequence ID" value="NZ_CP018258.1"/>
</dbReference>
<dbReference type="Pfam" id="PF06114">
    <property type="entry name" value="Peptidase_M78"/>
    <property type="match status" value="1"/>
</dbReference>
<keyword evidence="3" id="KW-1185">Reference proteome</keyword>
<dbReference type="EMBL" id="CP018258">
    <property type="protein sequence ID" value="APV43872.1"/>
    <property type="molecule type" value="Genomic_DNA"/>
</dbReference>
<protein>
    <recommendedName>
        <fullName evidence="1">IrrE N-terminal-like domain-containing protein</fullName>
    </recommendedName>
</protein>
<evidence type="ECO:0000313" key="3">
    <source>
        <dbReference type="Proteomes" id="UP000185934"/>
    </source>
</evidence>
<feature type="domain" description="IrrE N-terminal-like" evidence="1">
    <location>
        <begin position="32"/>
        <end position="160"/>
    </location>
</feature>
<reference evidence="3" key="1">
    <citation type="submission" date="2016-11" db="EMBL/GenBank/DDBJ databases">
        <title>Dehalogenimonas formicexedens sp. nov., a chlorinated alkane respiring bacterium isolated from contaminated groundwater.</title>
        <authorList>
            <person name="Key T.A."/>
            <person name="Bowman K.S."/>
            <person name="Lee I."/>
            <person name="Chun J."/>
            <person name="Albuquerque L."/>
            <person name="da Costa M.S."/>
            <person name="Rainey F.A."/>
            <person name="Moe W.M."/>
        </authorList>
    </citation>
    <scope>NUCLEOTIDE SEQUENCE [LARGE SCALE GENOMIC DNA]</scope>
    <source>
        <strain evidence="3">NSZ-14</strain>
    </source>
</reference>
<dbReference type="PANTHER" id="PTHR43236">
    <property type="entry name" value="ANTITOXIN HIGA1"/>
    <property type="match status" value="1"/>
</dbReference>
<sequence length="244" mass="27581">MSETLARQLAIETRLKLGLQSIEYLDVLRSIEAFNICCIKRPLESSISGATVKTQRVRCIFVNSSKTLGHQHFTIAHELFHCLCDTELVNRLCKTEQLSNPAQNEELADLFAKHLLMPEDGILYQLMQLGIKDKPLTLSNIVNLEQFFGVSRRSMCRRLEGMKLISRDETNNFCLDVISGVLRLGKPVDLYKPTNDKVLISDYAAKAQQAFDCNLITASKYEEILADADLLDIINQEDTLDVVD</sequence>
<dbReference type="AlphaFoldDB" id="A0A1P8F6A3"/>
<proteinExistence type="predicted"/>
<dbReference type="InterPro" id="IPR010359">
    <property type="entry name" value="IrrE_HExxH"/>
</dbReference>
<dbReference type="OrthoDB" id="9796786at2"/>
<name>A0A1P8F6A3_9CHLR</name>
<dbReference type="InterPro" id="IPR052345">
    <property type="entry name" value="Rad_response_metalloprotease"/>
</dbReference>
<organism evidence="2 3">
    <name type="scientific">Dehalogenimonas formicexedens</name>
    <dbReference type="NCBI Taxonomy" id="1839801"/>
    <lineage>
        <taxon>Bacteria</taxon>
        <taxon>Bacillati</taxon>
        <taxon>Chloroflexota</taxon>
        <taxon>Dehalococcoidia</taxon>
        <taxon>Dehalococcoidales</taxon>
        <taxon>Dehalococcoidaceae</taxon>
        <taxon>Dehalogenimonas</taxon>
    </lineage>
</organism>
<dbReference type="Proteomes" id="UP000185934">
    <property type="component" value="Chromosome"/>
</dbReference>